<protein>
    <recommendedName>
        <fullName evidence="3">Rha family transcriptional regulator</fullName>
    </recommendedName>
</protein>
<dbReference type="EMBL" id="LXEW01000053">
    <property type="protein sequence ID" value="OAT47011.1"/>
    <property type="molecule type" value="Genomic_DNA"/>
</dbReference>
<evidence type="ECO:0000313" key="1">
    <source>
        <dbReference type="EMBL" id="OAT47011.1"/>
    </source>
</evidence>
<name>A0A1B7JGE9_9GAMM</name>
<evidence type="ECO:0008006" key="3">
    <source>
        <dbReference type="Google" id="ProtNLM"/>
    </source>
</evidence>
<gene>
    <name evidence="1" type="ORF">M998_3814</name>
</gene>
<sequence>MVKVPKVLGGNQSPKFLGDYTDSKGRSYSCYRFPKREACLMAMSYSYELQAQVFDHMTELESESGFCFTVQQLQHMLAVARKASDEDSSDAGRRLRKRQDDLIILNRAEKLIGDISQMALGLVGGGKFLSHDK</sequence>
<proteinExistence type="predicted"/>
<comment type="caution">
    <text evidence="1">The sequence shown here is derived from an EMBL/GenBank/DDBJ whole genome shotgun (WGS) entry which is preliminary data.</text>
</comment>
<organism evidence="1 2">
    <name type="scientific">Providencia heimbachae ATCC 35613</name>
    <dbReference type="NCBI Taxonomy" id="1354272"/>
    <lineage>
        <taxon>Bacteria</taxon>
        <taxon>Pseudomonadati</taxon>
        <taxon>Pseudomonadota</taxon>
        <taxon>Gammaproteobacteria</taxon>
        <taxon>Enterobacterales</taxon>
        <taxon>Morganellaceae</taxon>
        <taxon>Providencia</taxon>
    </lineage>
</organism>
<evidence type="ECO:0000313" key="2">
    <source>
        <dbReference type="Proteomes" id="UP000078224"/>
    </source>
</evidence>
<dbReference type="PATRIC" id="fig|1354272.4.peg.3902"/>
<keyword evidence="2" id="KW-1185">Reference proteome</keyword>
<dbReference type="AlphaFoldDB" id="A0A1B7JGE9"/>
<accession>A0A1B7JGE9</accession>
<dbReference type="Proteomes" id="UP000078224">
    <property type="component" value="Unassembled WGS sequence"/>
</dbReference>
<reference evidence="1 2" key="1">
    <citation type="submission" date="2016-04" db="EMBL/GenBank/DDBJ databases">
        <title>ATOL: Assembling a taxonomically balanced genome-scale reconstruction of the evolutionary history of the Enterobacteriaceae.</title>
        <authorList>
            <person name="Plunkett G.III."/>
            <person name="Neeno-Eckwall E.C."/>
            <person name="Glasner J.D."/>
            <person name="Perna N.T."/>
        </authorList>
    </citation>
    <scope>NUCLEOTIDE SEQUENCE [LARGE SCALE GENOMIC DNA]</scope>
    <source>
        <strain evidence="1 2">ATCC 35613</strain>
    </source>
</reference>
<dbReference type="OrthoDB" id="79831at2"/>